<dbReference type="Proteomes" id="UP000652761">
    <property type="component" value="Unassembled WGS sequence"/>
</dbReference>
<dbReference type="Gene3D" id="1.20.1250.20">
    <property type="entry name" value="MFS general substrate transporter like domains"/>
    <property type="match status" value="1"/>
</dbReference>
<evidence type="ECO:0000313" key="7">
    <source>
        <dbReference type="Proteomes" id="UP000652761"/>
    </source>
</evidence>
<evidence type="ECO:0000256" key="5">
    <source>
        <dbReference type="SAM" id="Phobius"/>
    </source>
</evidence>
<dbReference type="PANTHER" id="PTHR43184:SF12">
    <property type="entry name" value="SUGAR PHOSPHATE EXCHANGER 3"/>
    <property type="match status" value="1"/>
</dbReference>
<feature type="non-terminal residue" evidence="6">
    <location>
        <position position="1"/>
    </location>
</feature>
<evidence type="ECO:0000256" key="1">
    <source>
        <dbReference type="ARBA" id="ARBA00004141"/>
    </source>
</evidence>
<proteinExistence type="predicted"/>
<gene>
    <name evidence="6" type="ORF">Taro_005752</name>
</gene>
<comment type="subcellular location">
    <subcellularLocation>
        <location evidence="1">Membrane</location>
        <topology evidence="1">Multi-pass membrane protein</topology>
    </subcellularLocation>
</comment>
<dbReference type="GO" id="GO:0005789">
    <property type="term" value="C:endoplasmic reticulum membrane"/>
    <property type="evidence" value="ECO:0007669"/>
    <property type="project" value="TreeGrafter"/>
</dbReference>
<dbReference type="PANTHER" id="PTHR43184">
    <property type="entry name" value="MAJOR FACILITATOR SUPERFAMILY TRANSPORTER 16, ISOFORM B"/>
    <property type="match status" value="1"/>
</dbReference>
<evidence type="ECO:0000256" key="2">
    <source>
        <dbReference type="ARBA" id="ARBA00022692"/>
    </source>
</evidence>
<name>A0A843TQQ7_COLES</name>
<feature type="transmembrane region" description="Helical" evidence="5">
    <location>
        <begin position="97"/>
        <end position="119"/>
    </location>
</feature>
<keyword evidence="4 5" id="KW-0472">Membrane</keyword>
<organism evidence="6 7">
    <name type="scientific">Colocasia esculenta</name>
    <name type="common">Wild taro</name>
    <name type="synonym">Arum esculentum</name>
    <dbReference type="NCBI Taxonomy" id="4460"/>
    <lineage>
        <taxon>Eukaryota</taxon>
        <taxon>Viridiplantae</taxon>
        <taxon>Streptophyta</taxon>
        <taxon>Embryophyta</taxon>
        <taxon>Tracheophyta</taxon>
        <taxon>Spermatophyta</taxon>
        <taxon>Magnoliopsida</taxon>
        <taxon>Liliopsida</taxon>
        <taxon>Araceae</taxon>
        <taxon>Aroideae</taxon>
        <taxon>Colocasieae</taxon>
        <taxon>Colocasia</taxon>
    </lineage>
</organism>
<keyword evidence="2 5" id="KW-0812">Transmembrane</keyword>
<accession>A0A843TQQ7</accession>
<feature type="transmembrane region" description="Helical" evidence="5">
    <location>
        <begin position="167"/>
        <end position="186"/>
    </location>
</feature>
<feature type="transmembrane region" description="Helical" evidence="5">
    <location>
        <begin position="198"/>
        <end position="216"/>
    </location>
</feature>
<reference evidence="6" key="1">
    <citation type="submission" date="2017-07" db="EMBL/GenBank/DDBJ databases">
        <title>Taro Niue Genome Assembly and Annotation.</title>
        <authorList>
            <person name="Atibalentja N."/>
            <person name="Keating K."/>
            <person name="Fields C.J."/>
        </authorList>
    </citation>
    <scope>NUCLEOTIDE SEQUENCE</scope>
    <source>
        <strain evidence="6">Niue_2</strain>
        <tissue evidence="6">Leaf</tissue>
    </source>
</reference>
<comment type="caution">
    <text evidence="6">The sequence shown here is derived from an EMBL/GenBank/DDBJ whole genome shotgun (WGS) entry which is preliminary data.</text>
</comment>
<evidence type="ECO:0000313" key="6">
    <source>
        <dbReference type="EMBL" id="MQL73405.1"/>
    </source>
</evidence>
<sequence length="249" mass="25823">LTEDTHLSADAGRWPVAAAGQPSAVAGGATTTAIPSRSATTVAVLSRSTTAAAAILLPICDDSGHPFPIGDDGSHLLPIGNGGNISSSSISNTSNTVLMFLSGFFVNGPYALITTAVVADLGTQDMIKGNLRALATVTAIIDGTGSVGAALGPLLTGYISTRGWNSVFVMLILATSLAGTFVIHIAKAEVVSKIVHSSAFHVALSYWLLLCNYLDYHYLLLQFACKQADIYDLKVTQLQGVRYTLSPPG</sequence>
<feature type="transmembrane region" description="Helical" evidence="5">
    <location>
        <begin position="131"/>
        <end position="155"/>
    </location>
</feature>
<keyword evidence="7" id="KW-1185">Reference proteome</keyword>
<keyword evidence="3 5" id="KW-1133">Transmembrane helix</keyword>
<dbReference type="EMBL" id="NMUH01000165">
    <property type="protein sequence ID" value="MQL73405.1"/>
    <property type="molecule type" value="Genomic_DNA"/>
</dbReference>
<dbReference type="AlphaFoldDB" id="A0A843TQQ7"/>
<dbReference type="OrthoDB" id="784270at2759"/>
<dbReference type="InterPro" id="IPR036259">
    <property type="entry name" value="MFS_trans_sf"/>
</dbReference>
<evidence type="ECO:0000256" key="3">
    <source>
        <dbReference type="ARBA" id="ARBA00022989"/>
    </source>
</evidence>
<dbReference type="SUPFAM" id="SSF103473">
    <property type="entry name" value="MFS general substrate transporter"/>
    <property type="match status" value="1"/>
</dbReference>
<evidence type="ECO:0000256" key="4">
    <source>
        <dbReference type="ARBA" id="ARBA00023136"/>
    </source>
</evidence>
<protein>
    <submittedName>
        <fullName evidence="6">Uncharacterized protein</fullName>
    </submittedName>
</protein>